<comment type="catalytic activity">
    <reaction evidence="6">
        <text>precorrin-2 + NAD(+) = sirohydrochlorin + NADH + 2 H(+)</text>
        <dbReference type="Rhea" id="RHEA:15613"/>
        <dbReference type="ChEBI" id="CHEBI:15378"/>
        <dbReference type="ChEBI" id="CHEBI:57540"/>
        <dbReference type="ChEBI" id="CHEBI:57945"/>
        <dbReference type="ChEBI" id="CHEBI:58351"/>
        <dbReference type="ChEBI" id="CHEBI:58827"/>
        <dbReference type="EC" id="1.3.1.76"/>
    </reaction>
</comment>
<keyword evidence="5" id="KW-0627">Porphyrin biosynthesis</keyword>
<evidence type="ECO:0000313" key="9">
    <source>
        <dbReference type="Proteomes" id="UP000008561"/>
    </source>
</evidence>
<dbReference type="AlphaFoldDB" id="A9A0C0"/>
<protein>
    <recommendedName>
        <fullName evidence="2">precorrin-2 dehydrogenase</fullName>
        <ecNumber evidence="2">1.3.1.76</ecNumber>
    </recommendedName>
</protein>
<keyword evidence="9" id="KW-1185">Reference proteome</keyword>
<sequence>MNYYPVCLKIEGKNCLVVGGGGVAGRKVKTLLACGAKVTVVTLAANDAILRLADEGVITLFLRAYEPSDLEGMFLVIGATSDTELNFRISEDADRKNMLCNIADVPDACNFILPAVVQQGDLQISVSTSGKSPAFAKHLRKEMERQFGAEYAVFLSLMGAIRKELLAQEHAPEAHKGLFEELIAAGLLNMIREKRDKDIDTLLGKTLGPEFSLKDLGVEI</sequence>
<dbReference type="InterPro" id="IPR006367">
    <property type="entry name" value="Sirohaem_synthase_N"/>
</dbReference>
<dbReference type="InterPro" id="IPR036291">
    <property type="entry name" value="NAD(P)-bd_dom_sf"/>
</dbReference>
<dbReference type="eggNOG" id="COG1648">
    <property type="taxonomic scope" value="Bacteria"/>
</dbReference>
<accession>A9A0C0</accession>
<organism evidence="8 9">
    <name type="scientific">Desulfosudis oleivorans (strain DSM 6200 / JCM 39069 / Hxd3)</name>
    <name type="common">Desulfococcus oleovorans</name>
    <dbReference type="NCBI Taxonomy" id="96561"/>
    <lineage>
        <taxon>Bacteria</taxon>
        <taxon>Pseudomonadati</taxon>
        <taxon>Thermodesulfobacteriota</taxon>
        <taxon>Desulfobacteria</taxon>
        <taxon>Desulfobacterales</taxon>
        <taxon>Desulfosudaceae</taxon>
        <taxon>Desulfosudis</taxon>
    </lineage>
</organism>
<dbReference type="Proteomes" id="UP000008561">
    <property type="component" value="Chromosome"/>
</dbReference>
<dbReference type="EC" id="1.3.1.76" evidence="2"/>
<evidence type="ECO:0000256" key="1">
    <source>
        <dbReference type="ARBA" id="ARBA00005010"/>
    </source>
</evidence>
<dbReference type="Pfam" id="PF13241">
    <property type="entry name" value="NAD_binding_7"/>
    <property type="match status" value="1"/>
</dbReference>
<evidence type="ECO:0000259" key="7">
    <source>
        <dbReference type="Pfam" id="PF14824"/>
    </source>
</evidence>
<gene>
    <name evidence="8" type="ordered locus">Dole_3236</name>
</gene>
<proteinExistence type="predicted"/>
<dbReference type="GO" id="GO:0043115">
    <property type="term" value="F:precorrin-2 dehydrogenase activity"/>
    <property type="evidence" value="ECO:0007669"/>
    <property type="project" value="UniProtKB-EC"/>
</dbReference>
<name>A9A0C0_DESOH</name>
<feature type="domain" description="Siroheme synthase central" evidence="7">
    <location>
        <begin position="119"/>
        <end position="146"/>
    </location>
</feature>
<dbReference type="GO" id="GO:0004325">
    <property type="term" value="F:ferrochelatase activity"/>
    <property type="evidence" value="ECO:0007669"/>
    <property type="project" value="InterPro"/>
</dbReference>
<dbReference type="GO" id="GO:0019354">
    <property type="term" value="P:siroheme biosynthetic process"/>
    <property type="evidence" value="ECO:0007669"/>
    <property type="project" value="UniProtKB-UniPathway"/>
</dbReference>
<dbReference type="Gene3D" id="3.40.50.720">
    <property type="entry name" value="NAD(P)-binding Rossmann-like Domain"/>
    <property type="match status" value="1"/>
</dbReference>
<evidence type="ECO:0000256" key="3">
    <source>
        <dbReference type="ARBA" id="ARBA00023002"/>
    </source>
</evidence>
<dbReference type="NCBIfam" id="TIGR01470">
    <property type="entry name" value="cysG_Nterm"/>
    <property type="match status" value="1"/>
</dbReference>
<dbReference type="SUPFAM" id="SSF51735">
    <property type="entry name" value="NAD(P)-binding Rossmann-fold domains"/>
    <property type="match status" value="1"/>
</dbReference>
<dbReference type="SUPFAM" id="SSF75615">
    <property type="entry name" value="Siroheme synthase middle domains-like"/>
    <property type="match status" value="1"/>
</dbReference>
<dbReference type="EMBL" id="CP000859">
    <property type="protein sequence ID" value="ABW69039.1"/>
    <property type="molecule type" value="Genomic_DNA"/>
</dbReference>
<dbReference type="UniPathway" id="UPA00262">
    <property type="reaction ID" value="UER00222"/>
</dbReference>
<dbReference type="KEGG" id="dol:Dole_3236"/>
<dbReference type="Pfam" id="PF14824">
    <property type="entry name" value="Sirohm_synth_M"/>
    <property type="match status" value="1"/>
</dbReference>
<dbReference type="InterPro" id="IPR028281">
    <property type="entry name" value="Sirohaem_synthase_central"/>
</dbReference>
<evidence type="ECO:0000256" key="2">
    <source>
        <dbReference type="ARBA" id="ARBA00012400"/>
    </source>
</evidence>
<keyword evidence="3" id="KW-0560">Oxidoreductase</keyword>
<evidence type="ECO:0000313" key="8">
    <source>
        <dbReference type="EMBL" id="ABW69039.1"/>
    </source>
</evidence>
<evidence type="ECO:0000256" key="4">
    <source>
        <dbReference type="ARBA" id="ARBA00023027"/>
    </source>
</evidence>
<dbReference type="STRING" id="96561.Dole_3236"/>
<dbReference type="HOGENOM" id="CLU_011276_8_1_7"/>
<dbReference type="Gene3D" id="1.10.8.610">
    <property type="entry name" value="SirC, precorrin-2 dehydrogenase, C-terminal helical domain-like"/>
    <property type="match status" value="1"/>
</dbReference>
<reference evidence="8 9" key="1">
    <citation type="submission" date="2007-10" db="EMBL/GenBank/DDBJ databases">
        <title>Complete sequence of Desulfococcus oleovorans Hxd3.</title>
        <authorList>
            <consortium name="US DOE Joint Genome Institute"/>
            <person name="Copeland A."/>
            <person name="Lucas S."/>
            <person name="Lapidus A."/>
            <person name="Barry K."/>
            <person name="Glavina del Rio T."/>
            <person name="Dalin E."/>
            <person name="Tice H."/>
            <person name="Pitluck S."/>
            <person name="Kiss H."/>
            <person name="Brettin T."/>
            <person name="Bruce D."/>
            <person name="Detter J.C."/>
            <person name="Han C."/>
            <person name="Schmutz J."/>
            <person name="Larimer F."/>
            <person name="Land M."/>
            <person name="Hauser L."/>
            <person name="Kyrpides N."/>
            <person name="Kim E."/>
            <person name="Wawrik B."/>
            <person name="Richardson P."/>
        </authorList>
    </citation>
    <scope>NUCLEOTIDE SEQUENCE [LARGE SCALE GENOMIC DNA]</scope>
    <source>
        <strain evidence="9">DSM 6200 / JCM 39069 / Hxd3</strain>
    </source>
</reference>
<dbReference type="PANTHER" id="PTHR35330">
    <property type="entry name" value="SIROHEME BIOSYNTHESIS PROTEIN MET8"/>
    <property type="match status" value="1"/>
</dbReference>
<dbReference type="PANTHER" id="PTHR35330:SF1">
    <property type="entry name" value="SIROHEME BIOSYNTHESIS PROTEIN MET8"/>
    <property type="match status" value="1"/>
</dbReference>
<dbReference type="InterPro" id="IPR028161">
    <property type="entry name" value="Met8-like"/>
</dbReference>
<keyword evidence="4" id="KW-0520">NAD</keyword>
<evidence type="ECO:0000256" key="5">
    <source>
        <dbReference type="ARBA" id="ARBA00023244"/>
    </source>
</evidence>
<dbReference type="InterPro" id="IPR042518">
    <property type="entry name" value="SirC_C"/>
</dbReference>
<evidence type="ECO:0000256" key="6">
    <source>
        <dbReference type="ARBA" id="ARBA00047561"/>
    </source>
</evidence>
<dbReference type="OrthoDB" id="9815856at2"/>
<comment type="pathway">
    <text evidence="1">Porphyrin-containing compound metabolism; siroheme biosynthesis; sirohydrochlorin from precorrin-2: step 1/1.</text>
</comment>
<dbReference type="RefSeq" id="WP_012176649.1">
    <property type="nucleotide sequence ID" value="NC_009943.1"/>
</dbReference>